<gene>
    <name evidence="11" type="ORF">LF1_52890</name>
</gene>
<dbReference type="AlphaFoldDB" id="A0A5B1CCV7"/>
<dbReference type="Gene3D" id="3.60.10.10">
    <property type="entry name" value="Endonuclease/exonuclease/phosphatase"/>
    <property type="match status" value="1"/>
</dbReference>
<evidence type="ECO:0000256" key="2">
    <source>
        <dbReference type="ARBA" id="ARBA00001946"/>
    </source>
</evidence>
<organism evidence="11 12">
    <name type="scientific">Rubripirellula obstinata</name>
    <dbReference type="NCBI Taxonomy" id="406547"/>
    <lineage>
        <taxon>Bacteria</taxon>
        <taxon>Pseudomonadati</taxon>
        <taxon>Planctomycetota</taxon>
        <taxon>Planctomycetia</taxon>
        <taxon>Pirellulales</taxon>
        <taxon>Pirellulaceae</taxon>
        <taxon>Rubripirellula</taxon>
    </lineage>
</organism>
<evidence type="ECO:0000256" key="4">
    <source>
        <dbReference type="ARBA" id="ARBA00022723"/>
    </source>
</evidence>
<keyword evidence="11" id="KW-0255">Endonuclease</keyword>
<dbReference type="Proteomes" id="UP000322699">
    <property type="component" value="Unassembled WGS sequence"/>
</dbReference>
<dbReference type="InterPro" id="IPR005135">
    <property type="entry name" value="Endo/exonuclease/phosphatase"/>
</dbReference>
<evidence type="ECO:0000313" key="11">
    <source>
        <dbReference type="EMBL" id="KAA1257440.1"/>
    </source>
</evidence>
<dbReference type="PANTHER" id="PTHR15822">
    <property type="entry name" value="TRAF AND TNF RECEPTOR-ASSOCIATED PROTEIN"/>
    <property type="match status" value="1"/>
</dbReference>
<dbReference type="GO" id="GO:0006281">
    <property type="term" value="P:DNA repair"/>
    <property type="evidence" value="ECO:0007669"/>
    <property type="project" value="UniProtKB-KW"/>
</dbReference>
<evidence type="ECO:0000256" key="7">
    <source>
        <dbReference type="ARBA" id="ARBA00022842"/>
    </source>
</evidence>
<comment type="cofactor">
    <cofactor evidence="2">
        <name>Mg(2+)</name>
        <dbReference type="ChEBI" id="CHEBI:18420"/>
    </cofactor>
</comment>
<evidence type="ECO:0000256" key="5">
    <source>
        <dbReference type="ARBA" id="ARBA00022763"/>
    </source>
</evidence>
<feature type="domain" description="Endonuclease/exonuclease/phosphatase" evidence="10">
    <location>
        <begin position="54"/>
        <end position="279"/>
    </location>
</feature>
<evidence type="ECO:0000256" key="3">
    <source>
        <dbReference type="ARBA" id="ARBA00022722"/>
    </source>
</evidence>
<dbReference type="GO" id="GO:0004527">
    <property type="term" value="F:exonuclease activity"/>
    <property type="evidence" value="ECO:0007669"/>
    <property type="project" value="UniProtKB-KW"/>
</dbReference>
<dbReference type="SUPFAM" id="SSF56219">
    <property type="entry name" value="DNase I-like"/>
    <property type="match status" value="1"/>
</dbReference>
<dbReference type="Pfam" id="PF03372">
    <property type="entry name" value="Exo_endo_phos"/>
    <property type="match status" value="1"/>
</dbReference>
<keyword evidence="5" id="KW-0227">DNA damage</keyword>
<sequence>MHRSGACAFSQMEHQPSPPGDAGRYPTEMKTLAILLTILAIQCSTVLAESFRIATYNLNWNNRHGDQVLDAISTAKPDLICFQETTLQSERFLREKLSVDFPHFISAGHAGKYAAERFAFASKTPLSNPKFTPPDAGLFGFYSTTISVGGTAIHVVNVHLSPVVLQRGDRITAVMNELSRTEAKHEIEIAAITGAIDVRRPTIVVGDFNSISTFVAPKTLTQHGMIDSFASIHDDADTQPTWSWPTRPLPISLRIDYIFHTPHFVTSESAIIQREGSDHYLLVSELQRVAPDGG</sequence>
<keyword evidence="6" id="KW-0378">Hydrolase</keyword>
<evidence type="ECO:0000259" key="10">
    <source>
        <dbReference type="Pfam" id="PF03372"/>
    </source>
</evidence>
<reference evidence="11 12" key="1">
    <citation type="submission" date="2019-08" db="EMBL/GenBank/DDBJ databases">
        <title>Deep-cultivation of Planctomycetes and their phenomic and genomic characterization uncovers novel biology.</title>
        <authorList>
            <person name="Wiegand S."/>
            <person name="Jogler M."/>
            <person name="Boedeker C."/>
            <person name="Pinto D."/>
            <person name="Vollmers J."/>
            <person name="Rivas-Marin E."/>
            <person name="Kohn T."/>
            <person name="Peeters S.H."/>
            <person name="Heuer A."/>
            <person name="Rast P."/>
            <person name="Oberbeckmann S."/>
            <person name="Bunk B."/>
            <person name="Jeske O."/>
            <person name="Meyerdierks A."/>
            <person name="Storesund J.E."/>
            <person name="Kallscheuer N."/>
            <person name="Luecker S."/>
            <person name="Lage O.M."/>
            <person name="Pohl T."/>
            <person name="Merkel B.J."/>
            <person name="Hornburger P."/>
            <person name="Mueller R.-W."/>
            <person name="Bruemmer F."/>
            <person name="Labrenz M."/>
            <person name="Spormann A.M."/>
            <person name="Op Den Camp H."/>
            <person name="Overmann J."/>
            <person name="Amann R."/>
            <person name="Jetten M.S.M."/>
            <person name="Mascher T."/>
            <person name="Medema M.H."/>
            <person name="Devos D.P."/>
            <person name="Kaster A.-K."/>
            <person name="Ovreas L."/>
            <person name="Rohde M."/>
            <person name="Galperin M.Y."/>
            <person name="Jogler C."/>
        </authorList>
    </citation>
    <scope>NUCLEOTIDE SEQUENCE [LARGE SCALE GENOMIC DNA]</scope>
    <source>
        <strain evidence="11 12">LF1</strain>
    </source>
</reference>
<keyword evidence="4" id="KW-0479">Metal-binding</keyword>
<dbReference type="OrthoDB" id="9812856at2"/>
<evidence type="ECO:0000256" key="6">
    <source>
        <dbReference type="ARBA" id="ARBA00022801"/>
    </source>
</evidence>
<dbReference type="GO" id="GO:0046872">
    <property type="term" value="F:metal ion binding"/>
    <property type="evidence" value="ECO:0007669"/>
    <property type="project" value="UniProtKB-KW"/>
</dbReference>
<dbReference type="InterPro" id="IPR036691">
    <property type="entry name" value="Endo/exonu/phosph_ase_sf"/>
</dbReference>
<proteinExistence type="predicted"/>
<keyword evidence="3" id="KW-0540">Nuclease</keyword>
<evidence type="ECO:0000256" key="9">
    <source>
        <dbReference type="SAM" id="MobiDB-lite"/>
    </source>
</evidence>
<feature type="region of interest" description="Disordered" evidence="9">
    <location>
        <begin position="1"/>
        <end position="24"/>
    </location>
</feature>
<evidence type="ECO:0000256" key="8">
    <source>
        <dbReference type="ARBA" id="ARBA00023204"/>
    </source>
</evidence>
<dbReference type="EMBL" id="VRLW01000002">
    <property type="protein sequence ID" value="KAA1257440.1"/>
    <property type="molecule type" value="Genomic_DNA"/>
</dbReference>
<keyword evidence="8" id="KW-0234">DNA repair</keyword>
<comment type="cofactor">
    <cofactor evidence="1">
        <name>Mn(2+)</name>
        <dbReference type="ChEBI" id="CHEBI:29035"/>
    </cofactor>
</comment>
<keyword evidence="12" id="KW-1185">Reference proteome</keyword>
<name>A0A5B1CCV7_9BACT</name>
<keyword evidence="7" id="KW-0460">Magnesium</keyword>
<protein>
    <submittedName>
        <fullName evidence="11">Endonuclease/Exonuclease/phosphatase family protein</fullName>
    </submittedName>
</protein>
<dbReference type="InterPro" id="IPR051547">
    <property type="entry name" value="TDP2-like"/>
</dbReference>
<accession>A0A5B1CCV7</accession>
<evidence type="ECO:0000313" key="12">
    <source>
        <dbReference type="Proteomes" id="UP000322699"/>
    </source>
</evidence>
<dbReference type="PANTHER" id="PTHR15822:SF4">
    <property type="entry name" value="TYROSYL-DNA PHOSPHODIESTERASE 2"/>
    <property type="match status" value="1"/>
</dbReference>
<comment type="caution">
    <text evidence="11">The sequence shown here is derived from an EMBL/GenBank/DDBJ whole genome shotgun (WGS) entry which is preliminary data.</text>
</comment>
<evidence type="ECO:0000256" key="1">
    <source>
        <dbReference type="ARBA" id="ARBA00001936"/>
    </source>
</evidence>
<dbReference type="GO" id="GO:0004519">
    <property type="term" value="F:endonuclease activity"/>
    <property type="evidence" value="ECO:0007669"/>
    <property type="project" value="UniProtKB-KW"/>
</dbReference>
<keyword evidence="11" id="KW-0269">Exonuclease</keyword>